<keyword evidence="2" id="KW-1133">Transmembrane helix</keyword>
<dbReference type="RefSeq" id="XP_031870184.1">
    <property type="nucleotide sequence ID" value="XM_032013584.1"/>
</dbReference>
<keyword evidence="2" id="KW-0812">Transmembrane</keyword>
<evidence type="ECO:0000256" key="2">
    <source>
        <dbReference type="SAM" id="Phobius"/>
    </source>
</evidence>
<dbReference type="GeneID" id="43597810"/>
<keyword evidence="4" id="KW-1185">Reference proteome</keyword>
<dbReference type="EMBL" id="NPIC01000003">
    <property type="protein sequence ID" value="RDL37528.1"/>
    <property type="molecule type" value="Genomic_DNA"/>
</dbReference>
<comment type="caution">
    <text evidence="3">The sequence shown here is derived from an EMBL/GenBank/DDBJ whole genome shotgun (WGS) entry which is preliminary data.</text>
</comment>
<evidence type="ECO:0000313" key="3">
    <source>
        <dbReference type="EMBL" id="RDL37528.1"/>
    </source>
</evidence>
<name>A0A370TPT6_9HELO</name>
<protein>
    <submittedName>
        <fullName evidence="3">Uncharacterized protein</fullName>
    </submittedName>
</protein>
<dbReference type="OrthoDB" id="3560771at2759"/>
<organism evidence="3 4">
    <name type="scientific">Venustampulla echinocandica</name>
    <dbReference type="NCBI Taxonomy" id="2656787"/>
    <lineage>
        <taxon>Eukaryota</taxon>
        <taxon>Fungi</taxon>
        <taxon>Dikarya</taxon>
        <taxon>Ascomycota</taxon>
        <taxon>Pezizomycotina</taxon>
        <taxon>Leotiomycetes</taxon>
        <taxon>Helotiales</taxon>
        <taxon>Pleuroascaceae</taxon>
        <taxon>Venustampulla</taxon>
    </lineage>
</organism>
<keyword evidence="2" id="KW-0472">Membrane</keyword>
<evidence type="ECO:0000256" key="1">
    <source>
        <dbReference type="SAM" id="MobiDB-lite"/>
    </source>
</evidence>
<dbReference type="Proteomes" id="UP000254866">
    <property type="component" value="Unassembled WGS sequence"/>
</dbReference>
<dbReference type="AlphaFoldDB" id="A0A370TPT6"/>
<evidence type="ECO:0000313" key="4">
    <source>
        <dbReference type="Proteomes" id="UP000254866"/>
    </source>
</evidence>
<sequence length="201" mass="21872">MASNFLFPSSDDVWTTLANPTPTRRFPKAQETSPSASNPGHDPEDSLFERLTSGSKAGVAMAIVIGVVVVIILSAWFCCNCCGLRKRRNPPHNNPRVTNVMPLHTMQNRVPPVPVATHPPGEAPPPAYEEVVRPQHPRVMTDVPHTREEDAGVISDGKTPLSEIPFEDVVLDHASSQSSSSRTFEQNHHGFGGDTRGHTNS</sequence>
<proteinExistence type="predicted"/>
<feature type="transmembrane region" description="Helical" evidence="2">
    <location>
        <begin position="57"/>
        <end position="79"/>
    </location>
</feature>
<feature type="region of interest" description="Disordered" evidence="1">
    <location>
        <begin position="18"/>
        <end position="46"/>
    </location>
</feature>
<reference evidence="3 4" key="1">
    <citation type="journal article" date="2018" name="IMA Fungus">
        <title>IMA Genome-F 9: Draft genome sequence of Annulohypoxylon stygium, Aspergillus mulundensis, Berkeleyomyces basicola (syn. Thielaviopsis basicola), Ceratocystis smalleyi, two Cercospora beticola strains, Coleophoma cylindrospora, Fusarium fracticaudum, Phialophora cf. hyalina, and Morchella septimelata.</title>
        <authorList>
            <person name="Wingfield B.D."/>
            <person name="Bills G.F."/>
            <person name="Dong Y."/>
            <person name="Huang W."/>
            <person name="Nel W.J."/>
            <person name="Swalarsk-Parry B.S."/>
            <person name="Vaghefi N."/>
            <person name="Wilken P.M."/>
            <person name="An Z."/>
            <person name="de Beer Z.W."/>
            <person name="De Vos L."/>
            <person name="Chen L."/>
            <person name="Duong T.A."/>
            <person name="Gao Y."/>
            <person name="Hammerbacher A."/>
            <person name="Kikkert J.R."/>
            <person name="Li Y."/>
            <person name="Li H."/>
            <person name="Li K."/>
            <person name="Li Q."/>
            <person name="Liu X."/>
            <person name="Ma X."/>
            <person name="Naidoo K."/>
            <person name="Pethybridge S.J."/>
            <person name="Sun J."/>
            <person name="Steenkamp E.T."/>
            <person name="van der Nest M.A."/>
            <person name="van Wyk S."/>
            <person name="Wingfield M.J."/>
            <person name="Xiong C."/>
            <person name="Yue Q."/>
            <person name="Zhang X."/>
        </authorList>
    </citation>
    <scope>NUCLEOTIDE SEQUENCE [LARGE SCALE GENOMIC DNA]</scope>
    <source>
        <strain evidence="3 4">BP 5553</strain>
    </source>
</reference>
<gene>
    <name evidence="3" type="ORF">BP5553_04961</name>
</gene>
<feature type="region of interest" description="Disordered" evidence="1">
    <location>
        <begin position="172"/>
        <end position="201"/>
    </location>
</feature>
<accession>A0A370TPT6</accession>